<evidence type="ECO:0000256" key="1">
    <source>
        <dbReference type="ARBA" id="ARBA00006464"/>
    </source>
</evidence>
<evidence type="ECO:0000313" key="4">
    <source>
        <dbReference type="Proteomes" id="UP000228503"/>
    </source>
</evidence>
<protein>
    <submittedName>
        <fullName evidence="3">Multidrug MFS transporter</fullName>
    </submittedName>
</protein>
<feature type="domain" description="Bacterial sugar transferase" evidence="2">
    <location>
        <begin position="3"/>
        <end position="185"/>
    </location>
</feature>
<dbReference type="Proteomes" id="UP000228503">
    <property type="component" value="Unassembled WGS sequence"/>
</dbReference>
<sequence length="191" mass="22236">MQRLIAFFLLIFSSPFLAVMYIVVRITSNGPFIFQQIRAGKDKKPFIIYKIRTMEENAEIKKQKLLPLNERTGPVFKIRNDPRFTKVGKILSRSGLDELPQLINIVKGDMVFVGPRPFPIDESEKIPRNYDKRFDVLPGITSSWVTQGPDRLSFAEWMRLDCKYVENKNWTTDLNIGIKTTLLIIRFILKI</sequence>
<organism evidence="3 4">
    <name type="scientific">Candidatus Roizmanbacteria bacterium CG_4_10_14_0_2_um_filter_39_13</name>
    <dbReference type="NCBI Taxonomy" id="1974825"/>
    <lineage>
        <taxon>Bacteria</taxon>
        <taxon>Candidatus Roizmaniibacteriota</taxon>
    </lineage>
</organism>
<gene>
    <name evidence="3" type="ORF">COY16_06185</name>
</gene>
<comment type="similarity">
    <text evidence="1">Belongs to the bacterial sugar transferase family.</text>
</comment>
<proteinExistence type="inferred from homology"/>
<name>A0A2M7TV14_9BACT</name>
<dbReference type="Pfam" id="PF02397">
    <property type="entry name" value="Bac_transf"/>
    <property type="match status" value="1"/>
</dbReference>
<evidence type="ECO:0000259" key="2">
    <source>
        <dbReference type="Pfam" id="PF02397"/>
    </source>
</evidence>
<dbReference type="PANTHER" id="PTHR30576:SF10">
    <property type="entry name" value="SLL5057 PROTEIN"/>
    <property type="match status" value="1"/>
</dbReference>
<dbReference type="InterPro" id="IPR003362">
    <property type="entry name" value="Bact_transf"/>
</dbReference>
<dbReference type="EMBL" id="PFOB01000078">
    <property type="protein sequence ID" value="PIZ61667.1"/>
    <property type="molecule type" value="Genomic_DNA"/>
</dbReference>
<reference evidence="4" key="1">
    <citation type="submission" date="2017-09" db="EMBL/GenBank/DDBJ databases">
        <title>Depth-based differentiation of microbial function through sediment-hosted aquifers and enrichment of novel symbionts in the deep terrestrial subsurface.</title>
        <authorList>
            <person name="Probst A.J."/>
            <person name="Ladd B."/>
            <person name="Jarett J.K."/>
            <person name="Geller-Mcgrath D.E."/>
            <person name="Sieber C.M.K."/>
            <person name="Emerson J.B."/>
            <person name="Anantharaman K."/>
            <person name="Thomas B.C."/>
            <person name="Malmstrom R."/>
            <person name="Stieglmeier M."/>
            <person name="Klingl A."/>
            <person name="Woyke T."/>
            <person name="Ryan C.M."/>
            <person name="Banfield J.F."/>
        </authorList>
    </citation>
    <scope>NUCLEOTIDE SEQUENCE [LARGE SCALE GENOMIC DNA]</scope>
</reference>
<dbReference type="GO" id="GO:0016780">
    <property type="term" value="F:phosphotransferase activity, for other substituted phosphate groups"/>
    <property type="evidence" value="ECO:0007669"/>
    <property type="project" value="TreeGrafter"/>
</dbReference>
<accession>A0A2M7TV14</accession>
<evidence type="ECO:0000313" key="3">
    <source>
        <dbReference type="EMBL" id="PIZ61667.1"/>
    </source>
</evidence>
<dbReference type="AlphaFoldDB" id="A0A2M7TV14"/>
<dbReference type="PANTHER" id="PTHR30576">
    <property type="entry name" value="COLANIC BIOSYNTHESIS UDP-GLUCOSE LIPID CARRIER TRANSFERASE"/>
    <property type="match status" value="1"/>
</dbReference>
<comment type="caution">
    <text evidence="3">The sequence shown here is derived from an EMBL/GenBank/DDBJ whole genome shotgun (WGS) entry which is preliminary data.</text>
</comment>